<comment type="caution">
    <text evidence="1">The sequence shown here is derived from an EMBL/GenBank/DDBJ whole genome shotgun (WGS) entry which is preliminary data.</text>
</comment>
<dbReference type="AlphaFoldDB" id="A0AAJ4W1Y6"/>
<dbReference type="SUPFAM" id="SSF52047">
    <property type="entry name" value="RNI-like"/>
    <property type="match status" value="1"/>
</dbReference>
<accession>A0AAJ4W1Y6</accession>
<dbReference type="Proteomes" id="UP000183496">
    <property type="component" value="Unassembled WGS sequence"/>
</dbReference>
<protein>
    <recommendedName>
        <fullName evidence="3">Leucine-rich repeat domain-containing protein</fullName>
    </recommendedName>
</protein>
<organism evidence="1 2">
    <name type="scientific">Myroides profundi</name>
    <dbReference type="NCBI Taxonomy" id="480520"/>
    <lineage>
        <taxon>Bacteria</taxon>
        <taxon>Pseudomonadati</taxon>
        <taxon>Bacteroidota</taxon>
        <taxon>Flavobacteriia</taxon>
        <taxon>Flavobacteriales</taxon>
        <taxon>Flavobacteriaceae</taxon>
        <taxon>Myroides</taxon>
    </lineage>
</organism>
<dbReference type="RefSeq" id="WP_041891826.1">
    <property type="nucleotide sequence ID" value="NZ_CP010817.1"/>
</dbReference>
<name>A0AAJ4W1Y6_MYRPR</name>
<dbReference type="Gene3D" id="3.80.10.10">
    <property type="entry name" value="Ribonuclease Inhibitor"/>
    <property type="match status" value="1"/>
</dbReference>
<dbReference type="KEGG" id="mpw:MPR_1844"/>
<evidence type="ECO:0000313" key="2">
    <source>
        <dbReference type="Proteomes" id="UP000183496"/>
    </source>
</evidence>
<sequence>MYIGTTTPGRKERFIIVEKGDSAQSLLIFSQEERITNLIISGQESGLEILLDESFAPLFKKIHILHLKDISIDKNWLYQFVNLKRLEIKGCQYKGKEPLDWLKFIALEELFTPYSRLFENLFIHPILRTVFIENFDKEGFVFPLNAVIESLSIEKSKECTWSSLANLSALKALYLVNIPTLIDLNWLSTLTQLEDIELSACKKINNVITSIAEVSTLKTVYLAAMGDIESLKPFEKLQNLKELTIEDGGRLIDKKSSTILNRLNNLDYSIEMKNYVDSSEE</sequence>
<evidence type="ECO:0008006" key="3">
    <source>
        <dbReference type="Google" id="ProtNLM"/>
    </source>
</evidence>
<dbReference type="InterPro" id="IPR032675">
    <property type="entry name" value="LRR_dom_sf"/>
</dbReference>
<evidence type="ECO:0000313" key="1">
    <source>
        <dbReference type="EMBL" id="SEQ32611.1"/>
    </source>
</evidence>
<reference evidence="1 2" key="1">
    <citation type="submission" date="2016-10" db="EMBL/GenBank/DDBJ databases">
        <authorList>
            <person name="Varghese N."/>
            <person name="Submissions S."/>
        </authorList>
    </citation>
    <scope>NUCLEOTIDE SEQUENCE [LARGE SCALE GENOMIC DNA]</scope>
    <source>
        <strain evidence="2">DSM 19823 / KCTC 23066 / CCTCC M 208030 / D25</strain>
    </source>
</reference>
<proteinExistence type="predicted"/>
<gene>
    <name evidence="1" type="ORF">SAMN04488089_102340</name>
</gene>
<keyword evidence="2" id="KW-1185">Reference proteome</keyword>
<dbReference type="EMBL" id="FOFY01000002">
    <property type="protein sequence ID" value="SEQ32611.1"/>
    <property type="molecule type" value="Genomic_DNA"/>
</dbReference>